<accession>E2B5S5</accession>
<dbReference type="GO" id="GO:0030864">
    <property type="term" value="C:cortical actin cytoskeleton"/>
    <property type="evidence" value="ECO:0007669"/>
    <property type="project" value="TreeGrafter"/>
</dbReference>
<keyword evidence="4" id="KW-0268">Exocytosis</keyword>
<keyword evidence="5" id="KW-0963">Cytoplasm</keyword>
<evidence type="ECO:0000256" key="8">
    <source>
        <dbReference type="ARBA" id="ARBA00022737"/>
    </source>
</evidence>
<keyword evidence="6" id="KW-0597">Phosphoprotein</keyword>
<dbReference type="GO" id="GO:0005886">
    <property type="term" value="C:plasma membrane"/>
    <property type="evidence" value="ECO:0007669"/>
    <property type="project" value="TreeGrafter"/>
</dbReference>
<evidence type="ECO:0000313" key="15">
    <source>
        <dbReference type="Proteomes" id="UP000008237"/>
    </source>
</evidence>
<dbReference type="GO" id="GO:0045159">
    <property type="term" value="F:myosin II binding"/>
    <property type="evidence" value="ECO:0007669"/>
    <property type="project" value="TreeGrafter"/>
</dbReference>
<evidence type="ECO:0000256" key="6">
    <source>
        <dbReference type="ARBA" id="ARBA00022553"/>
    </source>
</evidence>
<dbReference type="GO" id="GO:0006893">
    <property type="term" value="P:Golgi to plasma membrane transport"/>
    <property type="evidence" value="ECO:0007669"/>
    <property type="project" value="TreeGrafter"/>
</dbReference>
<dbReference type="GO" id="GO:0030866">
    <property type="term" value="P:cortical actin cytoskeleton organization"/>
    <property type="evidence" value="ECO:0007669"/>
    <property type="project" value="TreeGrafter"/>
</dbReference>
<dbReference type="GO" id="GO:0051294">
    <property type="term" value="P:establishment of spindle orientation"/>
    <property type="evidence" value="ECO:0007669"/>
    <property type="project" value="TreeGrafter"/>
</dbReference>
<evidence type="ECO:0000259" key="13">
    <source>
        <dbReference type="Pfam" id="PF08596"/>
    </source>
</evidence>
<dbReference type="InterPro" id="IPR000664">
    <property type="entry name" value="Lethal2_giant"/>
</dbReference>
<feature type="region of interest" description="Disordered" evidence="11">
    <location>
        <begin position="702"/>
        <end position="776"/>
    </location>
</feature>
<feature type="repeat" description="WD" evidence="10">
    <location>
        <begin position="148"/>
        <end position="189"/>
    </location>
</feature>
<keyword evidence="7 10" id="KW-0853">WD repeat</keyword>
<dbReference type="STRING" id="610380.E2B5S5"/>
<evidence type="ECO:0000256" key="9">
    <source>
        <dbReference type="ARBA" id="ARBA00023136"/>
    </source>
</evidence>
<dbReference type="GO" id="GO:0019905">
    <property type="term" value="F:syntaxin binding"/>
    <property type="evidence" value="ECO:0007669"/>
    <property type="project" value="TreeGrafter"/>
</dbReference>
<feature type="domain" description="Lethal giant larvae (Lgl)-like C-terminal" evidence="13">
    <location>
        <begin position="869"/>
        <end position="995"/>
    </location>
</feature>
<evidence type="ECO:0000256" key="3">
    <source>
        <dbReference type="ARBA" id="ARBA00008070"/>
    </source>
</evidence>
<dbReference type="SMART" id="SM00320">
    <property type="entry name" value="WD40"/>
    <property type="match status" value="6"/>
</dbReference>
<dbReference type="InterPro" id="IPR013577">
    <property type="entry name" value="LLGL2"/>
</dbReference>
<evidence type="ECO:0000256" key="4">
    <source>
        <dbReference type="ARBA" id="ARBA00022483"/>
    </source>
</evidence>
<dbReference type="PRINTS" id="PR00962">
    <property type="entry name" value="LETHAL2GIANT"/>
</dbReference>
<keyword evidence="15" id="KW-1185">Reference proteome</keyword>
<dbReference type="GO" id="GO:0012505">
    <property type="term" value="C:endomembrane system"/>
    <property type="evidence" value="ECO:0007669"/>
    <property type="project" value="UniProtKB-SubCell"/>
</dbReference>
<feature type="region of interest" description="Disordered" evidence="11">
    <location>
        <begin position="1007"/>
        <end position="1087"/>
    </location>
</feature>
<dbReference type="Pfam" id="PF08366">
    <property type="entry name" value="LLGL"/>
    <property type="match status" value="1"/>
</dbReference>
<dbReference type="InterPro" id="IPR015943">
    <property type="entry name" value="WD40/YVTN_repeat-like_dom_sf"/>
</dbReference>
<evidence type="ECO:0000313" key="14">
    <source>
        <dbReference type="EMBL" id="EFN88894.1"/>
    </source>
</evidence>
<feature type="domain" description="Lethal giant larvae homologue 2" evidence="12">
    <location>
        <begin position="333"/>
        <end position="436"/>
    </location>
</feature>
<dbReference type="InterPro" id="IPR019775">
    <property type="entry name" value="WD40_repeat_CS"/>
</dbReference>
<keyword evidence="9" id="KW-0472">Membrane</keyword>
<dbReference type="GO" id="GO:0006887">
    <property type="term" value="P:exocytosis"/>
    <property type="evidence" value="ECO:0007669"/>
    <property type="project" value="UniProtKB-KW"/>
</dbReference>
<dbReference type="PROSITE" id="PS00678">
    <property type="entry name" value="WD_REPEATS_1"/>
    <property type="match status" value="1"/>
</dbReference>
<dbReference type="OrthoDB" id="19944at2759"/>
<evidence type="ECO:0000256" key="5">
    <source>
        <dbReference type="ARBA" id="ARBA00022490"/>
    </source>
</evidence>
<evidence type="ECO:0000256" key="1">
    <source>
        <dbReference type="ARBA" id="ARBA00004308"/>
    </source>
</evidence>
<evidence type="ECO:0000256" key="10">
    <source>
        <dbReference type="PROSITE-ProRule" id="PRU00221"/>
    </source>
</evidence>
<feature type="compositionally biased region" description="Polar residues" evidence="11">
    <location>
        <begin position="738"/>
        <end position="749"/>
    </location>
</feature>
<dbReference type="Gene3D" id="2.130.10.10">
    <property type="entry name" value="YVTN repeat-like/Quinoprotein amine dehydrogenase"/>
    <property type="match status" value="2"/>
</dbReference>
<reference evidence="14 15" key="1">
    <citation type="journal article" date="2010" name="Science">
        <title>Genomic comparison of the ants Camponotus floridanus and Harpegnathos saltator.</title>
        <authorList>
            <person name="Bonasio R."/>
            <person name="Zhang G."/>
            <person name="Ye C."/>
            <person name="Mutti N.S."/>
            <person name="Fang X."/>
            <person name="Qin N."/>
            <person name="Donahue G."/>
            <person name="Yang P."/>
            <person name="Li Q."/>
            <person name="Li C."/>
            <person name="Zhang P."/>
            <person name="Huang Z."/>
            <person name="Berger S.L."/>
            <person name="Reinberg D."/>
            <person name="Wang J."/>
            <person name="Liebig J."/>
        </authorList>
    </citation>
    <scope>NUCLEOTIDE SEQUENCE [LARGE SCALE GENOMIC DNA]</scope>
    <source>
        <strain evidence="14 15">R22 G/1</strain>
    </source>
</reference>
<sequence length="1229" mass="134312">MKHSQLRALAVPKRLETGHSNVFFSYGWQMVDLERHSCDVTSRYQSCLPARRETTPWSWTNAAKPGQRGGIIEMLKFIRGKGQQPTAERQKLQKDLFAFRKTVQHGFPNKPTALAWDPSLRLMIIGTASGAIKVFGRPGVEFYGQHSVESGENAVTKIVALPNEGRVVSLCDDNSLHLWEINESSVVETKSLSLEGKLKKISAMCLESSGEHLLLGTEGGNIYLLNLKTFVMPDNIIYQDVVMQNVPEDYKKNPGAVEAIAEQPGHPDNILIGYNRGLMVLWNKATPGAQQTFVSTQQLESVHWISETRFVSSHNDGSYAFWSPGSDAVPEPTTLYGPFPCKAVTKILVYPTAEHGELVLFSGGMQRASYGDRHTITVMTKDKHLVFDFTSKVIDFFTVFPKEEDCNNENPISPEALVVLAEEELVAIDLTNPEWKMMALPYLVSLHASAVTCSQHVPSVPEELWETVVAAGKAQTEHLYSDKTWPIDGGVILCQKPANPDKPKSRELLLTGHEDGTVRFWNASDVPLTPLYKYNSSILFTGEHLDVLEQPPEDDEDEWPPFKKVGIFDPYSDDPRLAVKKVLLCPLSSTLVIAGTAGHVITATVSSEPVNKEIKSVTMNIVNDRDGFVWKGHDHLPPRTTSISFAVGFQPQSLLQLYPPAAATALALHSEWGLLAAGTAHGLAVFDYTRGKAVSVKCTLNPNDLSGAGDTPISRRKSFKKSLRESFRRLRKGRSQRRTNTNSPPQNTAPEKKKDSPSVASSPSGDLSPGVELKPVERQVEARPVDDALVQNTTPTLWAGTNNGTVYVFTLAIPAGVRRTEEDVNCTLGKEIQLKHRAPVIAITILDGSSVPLPEPYEAEKGVTPGPDMTSPHRVVIASEEQFKIFNLPSLKPHCKYKLTAHEGSRVRKTGFAKFSCPVEPTGTHEETCLLCLTNLGDCLVLSIPELRRQLNAAAIKREDINGISSLTFTKSGEALYLHSSSELQRISLSAAKVTKAHCALNLPPHARSYTETTNNEVSQEQGVVEGAPETEGETQGSQPPTVVNRVITENGVVGSTGEEESPKEPSLRPATSSVDVNGDDDRQDLSSIGDITIDSVKDHLLNATSSEELHNRLAGLKMEVTSRSSEISTQNQSLVVKTTTVVTQTTNSTTANGEVETSQANETQHVNSTTVEREIRSGIETTTTHATITLPPNVEISAADLANLEITTTTVTTEVSKAPLARPEEVGS</sequence>
<dbReference type="AlphaFoldDB" id="E2B5S5"/>
<dbReference type="Proteomes" id="UP000008237">
    <property type="component" value="Unassembled WGS sequence"/>
</dbReference>
<comment type="similarity">
    <text evidence="3">Belongs to the WD repeat L(2)GL family.</text>
</comment>
<dbReference type="FunCoup" id="E2B5S5">
    <property type="interactions" value="405"/>
</dbReference>
<dbReference type="GO" id="GO:0005096">
    <property type="term" value="F:GTPase activator activity"/>
    <property type="evidence" value="ECO:0007669"/>
    <property type="project" value="TreeGrafter"/>
</dbReference>
<evidence type="ECO:0000256" key="7">
    <source>
        <dbReference type="ARBA" id="ARBA00022574"/>
    </source>
</evidence>
<protein>
    <submittedName>
        <fullName evidence="14">Lethal(2) giant larvae protein</fullName>
    </submittedName>
</protein>
<dbReference type="InParanoid" id="E2B5S5"/>
<proteinExistence type="inferred from homology"/>
<name>E2B5S5_HARSA</name>
<dbReference type="EMBL" id="GL445887">
    <property type="protein sequence ID" value="EFN88894.1"/>
    <property type="molecule type" value="Genomic_DNA"/>
</dbReference>
<organism evidence="15">
    <name type="scientific">Harpegnathos saltator</name>
    <name type="common">Jerdon's jumping ant</name>
    <dbReference type="NCBI Taxonomy" id="610380"/>
    <lineage>
        <taxon>Eukaryota</taxon>
        <taxon>Metazoa</taxon>
        <taxon>Ecdysozoa</taxon>
        <taxon>Arthropoda</taxon>
        <taxon>Hexapoda</taxon>
        <taxon>Insecta</taxon>
        <taxon>Pterygota</taxon>
        <taxon>Neoptera</taxon>
        <taxon>Endopterygota</taxon>
        <taxon>Hymenoptera</taxon>
        <taxon>Apocrita</taxon>
        <taxon>Aculeata</taxon>
        <taxon>Formicoidea</taxon>
        <taxon>Formicidae</taxon>
        <taxon>Ponerinae</taxon>
        <taxon>Ponerini</taxon>
        <taxon>Harpegnathos</taxon>
    </lineage>
</organism>
<dbReference type="GO" id="GO:0032878">
    <property type="term" value="P:regulation of establishment or maintenance of cell polarity"/>
    <property type="evidence" value="ECO:0007669"/>
    <property type="project" value="TreeGrafter"/>
</dbReference>
<dbReference type="PROSITE" id="PS50082">
    <property type="entry name" value="WD_REPEATS_2"/>
    <property type="match status" value="1"/>
</dbReference>
<dbReference type="InterPro" id="IPR036322">
    <property type="entry name" value="WD40_repeat_dom_sf"/>
</dbReference>
<keyword evidence="8" id="KW-0677">Repeat</keyword>
<evidence type="ECO:0000259" key="12">
    <source>
        <dbReference type="Pfam" id="PF08366"/>
    </source>
</evidence>
<evidence type="ECO:0000256" key="11">
    <source>
        <dbReference type="SAM" id="MobiDB-lite"/>
    </source>
</evidence>
<feature type="compositionally biased region" description="Polar residues" evidence="11">
    <location>
        <begin position="1010"/>
        <end position="1022"/>
    </location>
</feature>
<dbReference type="PANTHER" id="PTHR10241:SF29">
    <property type="entry name" value="LETHAL(2) GIANT LARVAE PROTEIN"/>
    <property type="match status" value="1"/>
</dbReference>
<evidence type="ECO:0000256" key="2">
    <source>
        <dbReference type="ARBA" id="ARBA00004496"/>
    </source>
</evidence>
<dbReference type="InterPro" id="IPR013905">
    <property type="entry name" value="Lgl_C_dom"/>
</dbReference>
<gene>
    <name evidence="14" type="ORF">EAI_10839</name>
</gene>
<dbReference type="PANTHER" id="PTHR10241">
    <property type="entry name" value="LETHAL 2 GIANT LARVAE PROTEIN"/>
    <property type="match status" value="1"/>
</dbReference>
<dbReference type="OMA" id="TKNHSRP"/>
<dbReference type="Pfam" id="PF08596">
    <property type="entry name" value="Lgl_C"/>
    <property type="match status" value="1"/>
</dbReference>
<comment type="subcellular location">
    <subcellularLocation>
        <location evidence="2">Cytoplasm</location>
    </subcellularLocation>
    <subcellularLocation>
        <location evidence="1">Endomembrane system</location>
    </subcellularLocation>
</comment>
<dbReference type="GO" id="GO:0008593">
    <property type="term" value="P:regulation of Notch signaling pathway"/>
    <property type="evidence" value="ECO:0007669"/>
    <property type="project" value="TreeGrafter"/>
</dbReference>
<dbReference type="InterPro" id="IPR001680">
    <property type="entry name" value="WD40_rpt"/>
</dbReference>
<dbReference type="SUPFAM" id="SSF50978">
    <property type="entry name" value="WD40 repeat-like"/>
    <property type="match status" value="2"/>
</dbReference>